<dbReference type="InterPro" id="IPR003607">
    <property type="entry name" value="HD/PDEase_dom"/>
</dbReference>
<reference evidence="2 3" key="1">
    <citation type="submission" date="2016-10" db="EMBL/GenBank/DDBJ databases">
        <authorList>
            <person name="de Groot N.N."/>
        </authorList>
    </citation>
    <scope>NUCLEOTIDE SEQUENCE [LARGE SCALE GENOMIC DNA]</scope>
    <source>
        <strain evidence="2 3">WG14</strain>
    </source>
</reference>
<protein>
    <submittedName>
        <fullName evidence="2">HD domain-containing protein</fullName>
    </submittedName>
</protein>
<accession>A0A1G6P777</accession>
<feature type="domain" description="HD-GYP" evidence="1">
    <location>
        <begin position="201"/>
        <end position="388"/>
    </location>
</feature>
<evidence type="ECO:0000313" key="2">
    <source>
        <dbReference type="EMBL" id="SDC75277.1"/>
    </source>
</evidence>
<dbReference type="CDD" id="cd00077">
    <property type="entry name" value="HDc"/>
    <property type="match status" value="1"/>
</dbReference>
<gene>
    <name evidence="2" type="ORF">SAMN04488588_1728</name>
</gene>
<dbReference type="PANTHER" id="PTHR43155">
    <property type="entry name" value="CYCLIC DI-GMP PHOSPHODIESTERASE PA4108-RELATED"/>
    <property type="match status" value="1"/>
</dbReference>
<organism evidence="2 3">
    <name type="scientific">Geotoga petraea</name>
    <dbReference type="NCBI Taxonomy" id="28234"/>
    <lineage>
        <taxon>Bacteria</taxon>
        <taxon>Thermotogati</taxon>
        <taxon>Thermotogota</taxon>
        <taxon>Thermotogae</taxon>
        <taxon>Petrotogales</taxon>
        <taxon>Petrotogaceae</taxon>
        <taxon>Geotoga</taxon>
    </lineage>
</organism>
<keyword evidence="3" id="KW-1185">Reference proteome</keyword>
<dbReference type="Pfam" id="PF13487">
    <property type="entry name" value="HD_5"/>
    <property type="match status" value="1"/>
</dbReference>
<dbReference type="EMBL" id="FMYV01000007">
    <property type="protein sequence ID" value="SDC75277.1"/>
    <property type="molecule type" value="Genomic_DNA"/>
</dbReference>
<evidence type="ECO:0000259" key="1">
    <source>
        <dbReference type="PROSITE" id="PS51832"/>
    </source>
</evidence>
<dbReference type="AlphaFoldDB" id="A0A1G6P777"/>
<dbReference type="RefSeq" id="WP_091404860.1">
    <property type="nucleotide sequence ID" value="NZ_FMYV01000007.1"/>
</dbReference>
<dbReference type="SUPFAM" id="SSF109604">
    <property type="entry name" value="HD-domain/PDEase-like"/>
    <property type="match status" value="1"/>
</dbReference>
<sequence length="388" mass="46046">MTHDLITKNIEFLKRINSSYEFKIDDDLYQNNVKDNDLIHVEYKEYSKIEVKLYDDFDSYYLLSLDKLFKEYCGIEDKKQENFMVNFLSKLQPNIQLKNTIENIKNIFMEFMNIEKIDFYINPDLKMLKGNDFNFISTEKIRTVKCLKNELYLPINLEDGFLGYFKLVKNQSFDLYDIYLIKTLEEHVRKNIENSFLENKFNIILDKSLKILTKILEVRVPGAEKHCENVLEYSQLIADKFGMTRKQKENLKYGSLLFDVGKIGVPENILNKKEKLTKEEKDEVRKHVNYGYELLSKIPAISPEVREIVLYHHEKWDGSGYPKKLSKDEIPLSAQIIGILDKYVSLTEKRSYREKLTKDQALNFLENYKGEYYNPKLVDKLKEVINDD</sequence>
<dbReference type="STRING" id="28234.SAMN04488588_1728"/>
<proteinExistence type="predicted"/>
<evidence type="ECO:0000313" key="3">
    <source>
        <dbReference type="Proteomes" id="UP000199322"/>
    </source>
</evidence>
<dbReference type="Gene3D" id="1.10.3210.10">
    <property type="entry name" value="Hypothetical protein af1432"/>
    <property type="match status" value="1"/>
</dbReference>
<name>A0A1G6P777_9BACT</name>
<dbReference type="PROSITE" id="PS51832">
    <property type="entry name" value="HD_GYP"/>
    <property type="match status" value="1"/>
</dbReference>
<dbReference type="Proteomes" id="UP000199322">
    <property type="component" value="Unassembled WGS sequence"/>
</dbReference>
<dbReference type="InterPro" id="IPR037522">
    <property type="entry name" value="HD_GYP_dom"/>
</dbReference>